<organism evidence="2 3">
    <name type="scientific">Penicillium vulpinum</name>
    <dbReference type="NCBI Taxonomy" id="29845"/>
    <lineage>
        <taxon>Eukaryota</taxon>
        <taxon>Fungi</taxon>
        <taxon>Dikarya</taxon>
        <taxon>Ascomycota</taxon>
        <taxon>Pezizomycotina</taxon>
        <taxon>Eurotiomycetes</taxon>
        <taxon>Eurotiomycetidae</taxon>
        <taxon>Eurotiales</taxon>
        <taxon>Aspergillaceae</taxon>
        <taxon>Penicillium</taxon>
    </lineage>
</organism>
<sequence>MAQFIRNLFSQPSVSIQILSDLHLEVNRQYTLFDVPVVSKYLLLAGDIGRLADYDEYLAFLHKQTEKFELVFLILGNHEFYGGSFASAFETVRRLEQEPSLNGRLVLLHQRRYDIPDSNVTILGCTLWSDIPENSKDIVHYKIKDFQKIKDWTIDEHNAAHKSDLSWLHKEVQSIYNTHKINPTKLSKRSVLVATHHAPAMHRTSSPQHAQNPWSAAFATDLLSQPWNGVNTWVFGHTHYSTEFKEKGIRVEFKIVGPYGAGGLAEIDEESIVISASAAAPVKQIIADIARPMLIISNGFDVFNRNE</sequence>
<gene>
    <name evidence="2" type="ORF">PENVUL_c069G07780</name>
</gene>
<protein>
    <recommendedName>
        <fullName evidence="1">Calcineurin-like phosphoesterase domain-containing protein</fullName>
    </recommendedName>
</protein>
<dbReference type="InterPro" id="IPR004843">
    <property type="entry name" value="Calcineurin-like_PHP"/>
</dbReference>
<reference evidence="3" key="1">
    <citation type="journal article" date="2017" name="Nat. Microbiol.">
        <title>Global analysis of biosynthetic gene clusters reveals vast potential of secondary metabolite production in Penicillium species.</title>
        <authorList>
            <person name="Nielsen J.C."/>
            <person name="Grijseels S."/>
            <person name="Prigent S."/>
            <person name="Ji B."/>
            <person name="Dainat J."/>
            <person name="Nielsen K.F."/>
            <person name="Frisvad J.C."/>
            <person name="Workman M."/>
            <person name="Nielsen J."/>
        </authorList>
    </citation>
    <scope>NUCLEOTIDE SEQUENCE [LARGE SCALE GENOMIC DNA]</scope>
    <source>
        <strain evidence="3">IBT 29486</strain>
    </source>
</reference>
<evidence type="ECO:0000313" key="3">
    <source>
        <dbReference type="Proteomes" id="UP000191518"/>
    </source>
</evidence>
<dbReference type="GO" id="GO:0016787">
    <property type="term" value="F:hydrolase activity"/>
    <property type="evidence" value="ECO:0007669"/>
    <property type="project" value="InterPro"/>
</dbReference>
<dbReference type="PANTHER" id="PTHR37844:SF2">
    <property type="entry name" value="SER_THR PROTEIN PHOSPHATASE SUPERFAMILY (AFU_ORTHOLOGUE AFUA_1G14840)"/>
    <property type="match status" value="1"/>
</dbReference>
<feature type="domain" description="Calcineurin-like phosphoesterase" evidence="1">
    <location>
        <begin position="18"/>
        <end position="240"/>
    </location>
</feature>
<keyword evidence="3" id="KW-1185">Reference proteome</keyword>
<dbReference type="InterPro" id="IPR029052">
    <property type="entry name" value="Metallo-depent_PP-like"/>
</dbReference>
<proteinExistence type="predicted"/>
<dbReference type="Gene3D" id="3.60.21.10">
    <property type="match status" value="1"/>
</dbReference>
<dbReference type="PANTHER" id="PTHR37844">
    <property type="entry name" value="SER/THR PROTEIN PHOSPHATASE SUPERFAMILY (AFU_ORTHOLOGUE AFUA_1G14840)"/>
    <property type="match status" value="1"/>
</dbReference>
<evidence type="ECO:0000259" key="1">
    <source>
        <dbReference type="Pfam" id="PF00149"/>
    </source>
</evidence>
<dbReference type="EMBL" id="MDYP01000069">
    <property type="protein sequence ID" value="OQD98626.1"/>
    <property type="molecule type" value="Genomic_DNA"/>
</dbReference>
<comment type="caution">
    <text evidence="2">The sequence shown here is derived from an EMBL/GenBank/DDBJ whole genome shotgun (WGS) entry which is preliminary data.</text>
</comment>
<evidence type="ECO:0000313" key="2">
    <source>
        <dbReference type="EMBL" id="OQD98626.1"/>
    </source>
</evidence>
<dbReference type="Proteomes" id="UP000191518">
    <property type="component" value="Unassembled WGS sequence"/>
</dbReference>
<dbReference type="SUPFAM" id="SSF56300">
    <property type="entry name" value="Metallo-dependent phosphatases"/>
    <property type="match status" value="1"/>
</dbReference>
<dbReference type="Pfam" id="PF00149">
    <property type="entry name" value="Metallophos"/>
    <property type="match status" value="1"/>
</dbReference>
<name>A0A1V6RBM3_9EURO</name>
<accession>A0A1V6RBM3</accession>
<dbReference type="AlphaFoldDB" id="A0A1V6RBM3"/>